<dbReference type="AlphaFoldDB" id="A0A1L9SN49"/>
<gene>
    <name evidence="2" type="ORF">ASPZODRAFT_62162</name>
</gene>
<dbReference type="EMBL" id="KV878339">
    <property type="protein sequence ID" value="OJJ48546.1"/>
    <property type="molecule type" value="Genomic_DNA"/>
</dbReference>
<dbReference type="OrthoDB" id="4526936at2759"/>
<evidence type="ECO:0000313" key="2">
    <source>
        <dbReference type="EMBL" id="OJJ48546.1"/>
    </source>
</evidence>
<organism evidence="2 3">
    <name type="scientific">Penicilliopsis zonata CBS 506.65</name>
    <dbReference type="NCBI Taxonomy" id="1073090"/>
    <lineage>
        <taxon>Eukaryota</taxon>
        <taxon>Fungi</taxon>
        <taxon>Dikarya</taxon>
        <taxon>Ascomycota</taxon>
        <taxon>Pezizomycotina</taxon>
        <taxon>Eurotiomycetes</taxon>
        <taxon>Eurotiomycetidae</taxon>
        <taxon>Eurotiales</taxon>
        <taxon>Aspergillaceae</taxon>
        <taxon>Penicilliopsis</taxon>
    </lineage>
</organism>
<feature type="non-terminal residue" evidence="2">
    <location>
        <position position="452"/>
    </location>
</feature>
<dbReference type="VEuPathDB" id="FungiDB:ASPZODRAFT_62162"/>
<evidence type="ECO:0000256" key="1">
    <source>
        <dbReference type="SAM" id="SignalP"/>
    </source>
</evidence>
<protein>
    <recommendedName>
        <fullName evidence="4">Cell wall protein</fullName>
    </recommendedName>
</protein>
<name>A0A1L9SN49_9EURO</name>
<dbReference type="RefSeq" id="XP_022583056.1">
    <property type="nucleotide sequence ID" value="XM_022729061.1"/>
</dbReference>
<feature type="signal peptide" evidence="1">
    <location>
        <begin position="1"/>
        <end position="17"/>
    </location>
</feature>
<dbReference type="Proteomes" id="UP000184188">
    <property type="component" value="Unassembled WGS sequence"/>
</dbReference>
<evidence type="ECO:0008006" key="4">
    <source>
        <dbReference type="Google" id="ProtNLM"/>
    </source>
</evidence>
<sequence>MRYQLLLLANLAAYALAAPTTNALDRRSFISSIISDLGVDLSSILDAVLGGSVSISAETFTTMSAKAAAALEGGALGCSAGTIHSEARSDLKVWLEALDDSSFDSSLKASLLDWCDGDDSVTLSTDVCAGLALYIPTCAGIAAAGDLYVTVDGILGAADLESEVCLSSSAQTTLTTFLSGSAGVALDADIRGALGLCAAGGVVSGLSADIKATLKTWVSGSSCTLSSSLQTAVLAWLEGSTSTDVIVVGDLSTEALTCVSVGAAVGARVDSSGILSSSAQASISAFLETDLGAELDTSITDCLNVCAEGGVSTSLSADVRLAFATWLSGSSCSIGAELKSVLLYWLSIGVSSDISITLTTSEITSISTWLSGSVGSDISASLKGSIGACTAGETMTVLSAEALAELSAFLGGSVGIDIDTDILIILISWSSGCSISGTGSSSGSGSGSASAS</sequence>
<accession>A0A1L9SN49</accession>
<proteinExistence type="predicted"/>
<reference evidence="3" key="1">
    <citation type="journal article" date="2017" name="Genome Biol.">
        <title>Comparative genomics reveals high biological diversity and specific adaptations in the industrially and medically important fungal genus Aspergillus.</title>
        <authorList>
            <person name="de Vries R.P."/>
            <person name="Riley R."/>
            <person name="Wiebenga A."/>
            <person name="Aguilar-Osorio G."/>
            <person name="Amillis S."/>
            <person name="Uchima C.A."/>
            <person name="Anderluh G."/>
            <person name="Asadollahi M."/>
            <person name="Askin M."/>
            <person name="Barry K."/>
            <person name="Battaglia E."/>
            <person name="Bayram O."/>
            <person name="Benocci T."/>
            <person name="Braus-Stromeyer S.A."/>
            <person name="Caldana C."/>
            <person name="Canovas D."/>
            <person name="Cerqueira G.C."/>
            <person name="Chen F."/>
            <person name="Chen W."/>
            <person name="Choi C."/>
            <person name="Clum A."/>
            <person name="Dos Santos R.A."/>
            <person name="Damasio A.R."/>
            <person name="Diallinas G."/>
            <person name="Emri T."/>
            <person name="Fekete E."/>
            <person name="Flipphi M."/>
            <person name="Freyberg S."/>
            <person name="Gallo A."/>
            <person name="Gournas C."/>
            <person name="Habgood R."/>
            <person name="Hainaut M."/>
            <person name="Harispe M.L."/>
            <person name="Henrissat B."/>
            <person name="Hilden K.S."/>
            <person name="Hope R."/>
            <person name="Hossain A."/>
            <person name="Karabika E."/>
            <person name="Karaffa L."/>
            <person name="Karanyi Z."/>
            <person name="Krasevec N."/>
            <person name="Kuo A."/>
            <person name="Kusch H."/>
            <person name="LaButti K."/>
            <person name="Lagendijk E.L."/>
            <person name="Lapidus A."/>
            <person name="Levasseur A."/>
            <person name="Lindquist E."/>
            <person name="Lipzen A."/>
            <person name="Logrieco A.F."/>
            <person name="MacCabe A."/>
            <person name="Maekelae M.R."/>
            <person name="Malavazi I."/>
            <person name="Melin P."/>
            <person name="Meyer V."/>
            <person name="Mielnichuk N."/>
            <person name="Miskei M."/>
            <person name="Molnar A.P."/>
            <person name="Mule G."/>
            <person name="Ngan C.Y."/>
            <person name="Orejas M."/>
            <person name="Orosz E."/>
            <person name="Ouedraogo J.P."/>
            <person name="Overkamp K.M."/>
            <person name="Park H.-S."/>
            <person name="Perrone G."/>
            <person name="Piumi F."/>
            <person name="Punt P.J."/>
            <person name="Ram A.F."/>
            <person name="Ramon A."/>
            <person name="Rauscher S."/>
            <person name="Record E."/>
            <person name="Riano-Pachon D.M."/>
            <person name="Robert V."/>
            <person name="Roehrig J."/>
            <person name="Ruller R."/>
            <person name="Salamov A."/>
            <person name="Salih N.S."/>
            <person name="Samson R.A."/>
            <person name="Sandor E."/>
            <person name="Sanguinetti M."/>
            <person name="Schuetze T."/>
            <person name="Sepcic K."/>
            <person name="Shelest E."/>
            <person name="Sherlock G."/>
            <person name="Sophianopoulou V."/>
            <person name="Squina F.M."/>
            <person name="Sun H."/>
            <person name="Susca A."/>
            <person name="Todd R.B."/>
            <person name="Tsang A."/>
            <person name="Unkles S.E."/>
            <person name="van de Wiele N."/>
            <person name="van Rossen-Uffink D."/>
            <person name="Oliveira J.V."/>
            <person name="Vesth T.C."/>
            <person name="Visser J."/>
            <person name="Yu J.-H."/>
            <person name="Zhou M."/>
            <person name="Andersen M.R."/>
            <person name="Archer D.B."/>
            <person name="Baker S.E."/>
            <person name="Benoit I."/>
            <person name="Brakhage A.A."/>
            <person name="Braus G.H."/>
            <person name="Fischer R."/>
            <person name="Frisvad J.C."/>
            <person name="Goldman G.H."/>
            <person name="Houbraken J."/>
            <person name="Oakley B."/>
            <person name="Pocsi I."/>
            <person name="Scazzocchio C."/>
            <person name="Seiboth B."/>
            <person name="vanKuyk P.A."/>
            <person name="Wortman J."/>
            <person name="Dyer P.S."/>
            <person name="Grigoriev I.V."/>
        </authorList>
    </citation>
    <scope>NUCLEOTIDE SEQUENCE [LARGE SCALE GENOMIC DNA]</scope>
    <source>
        <strain evidence="3">CBS 506.65</strain>
    </source>
</reference>
<keyword evidence="3" id="KW-1185">Reference proteome</keyword>
<feature type="chain" id="PRO_5012769964" description="Cell wall protein" evidence="1">
    <location>
        <begin position="18"/>
        <end position="452"/>
    </location>
</feature>
<evidence type="ECO:0000313" key="3">
    <source>
        <dbReference type="Proteomes" id="UP000184188"/>
    </source>
</evidence>
<keyword evidence="1" id="KW-0732">Signal</keyword>
<dbReference type="GeneID" id="34615525"/>
<dbReference type="STRING" id="1073090.A0A1L9SN49"/>